<feature type="compositionally biased region" description="Low complexity" evidence="6">
    <location>
        <begin position="124"/>
        <end position="140"/>
    </location>
</feature>
<evidence type="ECO:0000256" key="2">
    <source>
        <dbReference type="ARBA" id="ARBA00022692"/>
    </source>
</evidence>
<dbReference type="InterPro" id="IPR022781">
    <property type="entry name" value="Flagellar_biosynth_FliO"/>
</dbReference>
<evidence type="ECO:0000256" key="6">
    <source>
        <dbReference type="SAM" id="MobiDB-lite"/>
    </source>
</evidence>
<keyword evidence="4 5" id="KW-0472">Membrane</keyword>
<evidence type="ECO:0000313" key="8">
    <source>
        <dbReference type="Proteomes" id="UP001500102"/>
    </source>
</evidence>
<comment type="subcellular location">
    <subcellularLocation>
        <location evidence="5">Cell membrane</location>
    </subcellularLocation>
    <subcellularLocation>
        <location evidence="5">Bacterial flagellum basal body</location>
    </subcellularLocation>
</comment>
<comment type="similarity">
    <text evidence="5">Belongs to the FliO/MopB family.</text>
</comment>
<reference evidence="7 8" key="1">
    <citation type="journal article" date="2019" name="Int. J. Syst. Evol. Microbiol.">
        <title>The Global Catalogue of Microorganisms (GCM) 10K type strain sequencing project: providing services to taxonomists for standard genome sequencing and annotation.</title>
        <authorList>
            <consortium name="The Broad Institute Genomics Platform"/>
            <consortium name="The Broad Institute Genome Sequencing Center for Infectious Disease"/>
            <person name="Wu L."/>
            <person name="Ma J."/>
        </authorList>
    </citation>
    <scope>NUCLEOTIDE SEQUENCE [LARGE SCALE GENOMIC DNA]</scope>
    <source>
        <strain evidence="7 8">JCM 15921</strain>
    </source>
</reference>
<feature type="region of interest" description="Disordered" evidence="6">
    <location>
        <begin position="112"/>
        <end position="196"/>
    </location>
</feature>
<keyword evidence="5" id="KW-0975">Bacterial flagellum</keyword>
<feature type="compositionally biased region" description="Low complexity" evidence="6">
    <location>
        <begin position="172"/>
        <end position="192"/>
    </location>
</feature>
<gene>
    <name evidence="7" type="ORF">GCM10009825_12780</name>
</gene>
<organism evidence="7 8">
    <name type="scientific">Arthrobacter humicola</name>
    <dbReference type="NCBI Taxonomy" id="409291"/>
    <lineage>
        <taxon>Bacteria</taxon>
        <taxon>Bacillati</taxon>
        <taxon>Actinomycetota</taxon>
        <taxon>Actinomycetes</taxon>
        <taxon>Micrococcales</taxon>
        <taxon>Micrococcaceae</taxon>
        <taxon>Arthrobacter</taxon>
    </lineage>
</organism>
<comment type="caution">
    <text evidence="7">The sequence shown here is derived from an EMBL/GenBank/DDBJ whole genome shotgun (WGS) entry which is preliminary data.</text>
</comment>
<dbReference type="Proteomes" id="UP001500102">
    <property type="component" value="Unassembled WGS sequence"/>
</dbReference>
<keyword evidence="1 5" id="KW-1003">Cell membrane</keyword>
<dbReference type="EMBL" id="BAAAQB010000019">
    <property type="protein sequence ID" value="GAA2131326.1"/>
    <property type="molecule type" value="Genomic_DNA"/>
</dbReference>
<evidence type="ECO:0000256" key="3">
    <source>
        <dbReference type="ARBA" id="ARBA00022989"/>
    </source>
</evidence>
<keyword evidence="2 5" id="KW-0812">Transmembrane</keyword>
<keyword evidence="3 5" id="KW-1133">Transmembrane helix</keyword>
<accession>A0ABN2YRB3</accession>
<name>A0ABN2YRB3_9MICC</name>
<evidence type="ECO:0000256" key="1">
    <source>
        <dbReference type="ARBA" id="ARBA00022475"/>
    </source>
</evidence>
<sequence length="212" mass="21976">MDALILGLRVVVALGAVLGLMWFLQRRLGKGTGRRRADRALTIVSRQSLGQKASVVVVDAAGQRFLLGVTEHAVNVLHTGDIPPEPEDVPVPGISRGFGDFARILADARPLAGDHFSSQPGRPAADGHNGLLADGLLADGPVVDGPFVENADGGPDLPPSRRSSLHRNPHTRGPAGRGSAAGAPAHPPLHGSILAGSTWKQAAAALRSGRRN</sequence>
<dbReference type="NCBIfam" id="TIGR03500">
    <property type="entry name" value="FliO_TIGR"/>
    <property type="match status" value="1"/>
</dbReference>
<evidence type="ECO:0000313" key="7">
    <source>
        <dbReference type="EMBL" id="GAA2131326.1"/>
    </source>
</evidence>
<evidence type="ECO:0000256" key="4">
    <source>
        <dbReference type="ARBA" id="ARBA00023136"/>
    </source>
</evidence>
<keyword evidence="8" id="KW-1185">Reference proteome</keyword>
<protein>
    <recommendedName>
        <fullName evidence="5">Flagellar protein</fullName>
    </recommendedName>
</protein>
<dbReference type="RefSeq" id="WP_344363445.1">
    <property type="nucleotide sequence ID" value="NZ_BAAAQB010000019.1"/>
</dbReference>
<feature type="transmembrane region" description="Helical" evidence="5">
    <location>
        <begin position="6"/>
        <end position="24"/>
    </location>
</feature>
<proteinExistence type="inferred from homology"/>
<dbReference type="Pfam" id="PF04347">
    <property type="entry name" value="FliO"/>
    <property type="match status" value="1"/>
</dbReference>
<evidence type="ECO:0000256" key="5">
    <source>
        <dbReference type="RuleBase" id="RU362064"/>
    </source>
</evidence>